<evidence type="ECO:0000256" key="1">
    <source>
        <dbReference type="SAM" id="MobiDB-lite"/>
    </source>
</evidence>
<dbReference type="AlphaFoldDB" id="A0A642VDY4"/>
<proteinExistence type="predicted"/>
<sequence length="472" mass="54416">MSEAHREDAVAPWCSESVDSGQTDHGGGELVPVATRILTEYQKIEDGMLKVKPLTEVVNLAKLLHSNHEKMDCMLIQWFEMLVQSLRNANALDSSYETTLFDDAKGSRSVLAYGEDKCFGFSFRHFRMATKVTAENSYTWVKQEEVEVEEDDEVDPLSRLTDGSKELAEQFRNITLKPFWDVVTASPDMTIAEAERMVSWFLHGAYSSIVVTREIKKILPDWLKRTVEDCKTLGALLNEINKQARLVVADEVVDNMKRLNEAISHSRRCIGHPDELASFKDTWNKMERFFDYMNKRPELYERAYFLCLTKRALRDPDPVLTEVASNPSSNIKSTEDILNWCHVDEAAYRDIILEARQQLPPPTRPATASKRPYEDMAGTANPPTDVPSKRKKDQWIDDETLKSLRRKLDVNAPFTPTEIDLVRNNIGAFKLNLKRIRKEYYLHHKDEGDPSRREYDRIIDVMLKVDHRQPNC</sequence>
<dbReference type="Proteomes" id="UP000761534">
    <property type="component" value="Unassembled WGS sequence"/>
</dbReference>
<dbReference type="EMBL" id="SWFS01000024">
    <property type="protein sequence ID" value="KAA8917600.1"/>
    <property type="molecule type" value="Genomic_DNA"/>
</dbReference>
<organism evidence="2 3">
    <name type="scientific">Trichomonascus ciferrii</name>
    <dbReference type="NCBI Taxonomy" id="44093"/>
    <lineage>
        <taxon>Eukaryota</taxon>
        <taxon>Fungi</taxon>
        <taxon>Dikarya</taxon>
        <taxon>Ascomycota</taxon>
        <taxon>Saccharomycotina</taxon>
        <taxon>Dipodascomycetes</taxon>
        <taxon>Dipodascales</taxon>
        <taxon>Trichomonascaceae</taxon>
        <taxon>Trichomonascus</taxon>
        <taxon>Trichomonascus ciferrii complex</taxon>
    </lineage>
</organism>
<evidence type="ECO:0000313" key="2">
    <source>
        <dbReference type="EMBL" id="KAA8917600.1"/>
    </source>
</evidence>
<evidence type="ECO:0000313" key="3">
    <source>
        <dbReference type="Proteomes" id="UP000761534"/>
    </source>
</evidence>
<feature type="region of interest" description="Disordered" evidence="1">
    <location>
        <begin position="354"/>
        <end position="392"/>
    </location>
</feature>
<accession>A0A642VDY4</accession>
<keyword evidence="3" id="KW-1185">Reference proteome</keyword>
<comment type="caution">
    <text evidence="2">The sequence shown here is derived from an EMBL/GenBank/DDBJ whole genome shotgun (WGS) entry which is preliminary data.</text>
</comment>
<feature type="region of interest" description="Disordered" evidence="1">
    <location>
        <begin position="1"/>
        <end position="26"/>
    </location>
</feature>
<reference evidence="2" key="1">
    <citation type="journal article" date="2019" name="G3 (Bethesda)">
        <title>Genome Assemblies of Two Rare Opportunistic Yeast Pathogens: Diutina rugosa (syn. Candida rugosa) and Trichomonascus ciferrii (syn. Candida ciferrii).</title>
        <authorList>
            <person name="Mixao V."/>
            <person name="Saus E."/>
            <person name="Hansen A.P."/>
            <person name="Lass-Florl C."/>
            <person name="Gabaldon T."/>
        </authorList>
    </citation>
    <scope>NUCLEOTIDE SEQUENCE</scope>
    <source>
        <strain evidence="2">CBS 4856</strain>
    </source>
</reference>
<gene>
    <name evidence="2" type="ORF">TRICI_000201</name>
</gene>
<name>A0A642VDY4_9ASCO</name>
<dbReference type="VEuPathDB" id="FungiDB:TRICI_000201"/>
<protein>
    <submittedName>
        <fullName evidence="2">Uncharacterized protein</fullName>
    </submittedName>
</protein>